<dbReference type="InterPro" id="IPR000385">
    <property type="entry name" value="MoaA_NifB_PqqE_Fe-S-bd_CS"/>
</dbReference>
<evidence type="ECO:0000256" key="7">
    <source>
        <dbReference type="ARBA" id="ARBA00023014"/>
    </source>
</evidence>
<reference evidence="9 10" key="1">
    <citation type="submission" date="2017-09" db="EMBL/GenBank/DDBJ databases">
        <title>High-quality draft genome sequence of Butyrivibrio fibrisolvens INBov1, isolated from cow rumen.</title>
        <authorList>
            <person name="Rodriguez Hernaez J."/>
            <person name="Rivarola M."/>
            <person name="Paniego N."/>
            <person name="Cravero S."/>
            <person name="Ceron Cucchi M."/>
            <person name="Martinez M.C."/>
        </authorList>
    </citation>
    <scope>NUCLEOTIDE SEQUENCE [LARGE SCALE GENOMIC DNA]</scope>
    <source>
        <strain evidence="9 10">INBov1</strain>
    </source>
</reference>
<protein>
    <recommendedName>
        <fullName evidence="8">Radical SAM core domain-containing protein</fullName>
    </recommendedName>
</protein>
<evidence type="ECO:0000256" key="6">
    <source>
        <dbReference type="ARBA" id="ARBA00023004"/>
    </source>
</evidence>
<dbReference type="InterPro" id="IPR007197">
    <property type="entry name" value="rSAM"/>
</dbReference>
<dbReference type="GO" id="GO:0051539">
    <property type="term" value="F:4 iron, 4 sulfur cluster binding"/>
    <property type="evidence" value="ECO:0007669"/>
    <property type="project" value="UniProtKB-KW"/>
</dbReference>
<dbReference type="PROSITE" id="PS51918">
    <property type="entry name" value="RADICAL_SAM"/>
    <property type="match status" value="1"/>
</dbReference>
<comment type="caution">
    <text evidence="9">The sequence shown here is derived from an EMBL/GenBank/DDBJ whole genome shotgun (WGS) entry which is preliminary data.</text>
</comment>
<evidence type="ECO:0000256" key="1">
    <source>
        <dbReference type="ARBA" id="ARBA00001966"/>
    </source>
</evidence>
<dbReference type="SFLD" id="SFLDG01067">
    <property type="entry name" value="SPASM/twitch_domain_containing"/>
    <property type="match status" value="1"/>
</dbReference>
<dbReference type="PROSITE" id="PS01305">
    <property type="entry name" value="MOAA_NIFB_PQQE"/>
    <property type="match status" value="1"/>
</dbReference>
<dbReference type="PANTHER" id="PTHR11228">
    <property type="entry name" value="RADICAL SAM DOMAIN PROTEIN"/>
    <property type="match status" value="1"/>
</dbReference>
<evidence type="ECO:0000256" key="5">
    <source>
        <dbReference type="ARBA" id="ARBA00023002"/>
    </source>
</evidence>
<name>A0A317FXQ6_BUTFI</name>
<dbReference type="InterPro" id="IPR058240">
    <property type="entry name" value="rSAM_sf"/>
</dbReference>
<evidence type="ECO:0000256" key="3">
    <source>
        <dbReference type="ARBA" id="ARBA00022691"/>
    </source>
</evidence>
<keyword evidence="7" id="KW-0411">Iron-sulfur</keyword>
<keyword evidence="10" id="KW-1185">Reference proteome</keyword>
<dbReference type="EMBL" id="NXNG01000001">
    <property type="protein sequence ID" value="PWT26514.1"/>
    <property type="molecule type" value="Genomic_DNA"/>
</dbReference>
<dbReference type="GO" id="GO:0016491">
    <property type="term" value="F:oxidoreductase activity"/>
    <property type="evidence" value="ECO:0007669"/>
    <property type="project" value="UniProtKB-KW"/>
</dbReference>
<dbReference type="SFLD" id="SFLDS00029">
    <property type="entry name" value="Radical_SAM"/>
    <property type="match status" value="1"/>
</dbReference>
<dbReference type="NCBIfam" id="TIGR04085">
    <property type="entry name" value="rSAM_more_4Fe4S"/>
    <property type="match status" value="1"/>
</dbReference>
<dbReference type="Pfam" id="PF13186">
    <property type="entry name" value="SPASM"/>
    <property type="match status" value="1"/>
</dbReference>
<dbReference type="AlphaFoldDB" id="A0A317FXQ6"/>
<dbReference type="GO" id="GO:0046872">
    <property type="term" value="F:metal ion binding"/>
    <property type="evidence" value="ECO:0007669"/>
    <property type="project" value="UniProtKB-KW"/>
</dbReference>
<keyword evidence="5" id="KW-0560">Oxidoreductase</keyword>
<dbReference type="PANTHER" id="PTHR11228:SF7">
    <property type="entry name" value="PQQA PEPTIDE CYCLASE"/>
    <property type="match status" value="1"/>
</dbReference>
<gene>
    <name evidence="9" type="ORF">CPT75_04950</name>
</gene>
<dbReference type="SUPFAM" id="SSF102114">
    <property type="entry name" value="Radical SAM enzymes"/>
    <property type="match status" value="1"/>
</dbReference>
<feature type="domain" description="Radical SAM core" evidence="8">
    <location>
        <begin position="44"/>
        <end position="257"/>
    </location>
</feature>
<accession>A0A317FXQ6</accession>
<evidence type="ECO:0000256" key="4">
    <source>
        <dbReference type="ARBA" id="ARBA00022723"/>
    </source>
</evidence>
<evidence type="ECO:0000259" key="8">
    <source>
        <dbReference type="PROSITE" id="PS51918"/>
    </source>
</evidence>
<dbReference type="CDD" id="cd01335">
    <property type="entry name" value="Radical_SAM"/>
    <property type="match status" value="1"/>
</dbReference>
<dbReference type="InterPro" id="IPR013785">
    <property type="entry name" value="Aldolase_TIM"/>
</dbReference>
<evidence type="ECO:0000256" key="2">
    <source>
        <dbReference type="ARBA" id="ARBA00022485"/>
    </source>
</evidence>
<dbReference type="Gene3D" id="3.20.20.70">
    <property type="entry name" value="Aldolase class I"/>
    <property type="match status" value="1"/>
</dbReference>
<dbReference type="Pfam" id="PF04055">
    <property type="entry name" value="Radical_SAM"/>
    <property type="match status" value="1"/>
</dbReference>
<keyword evidence="6" id="KW-0408">Iron</keyword>
<keyword evidence="4" id="KW-0479">Metal-binding</keyword>
<dbReference type="Proteomes" id="UP000245488">
    <property type="component" value="Chromosome"/>
</dbReference>
<dbReference type="CDD" id="cd21109">
    <property type="entry name" value="SPASM"/>
    <property type="match status" value="1"/>
</dbReference>
<keyword evidence="3" id="KW-0949">S-adenosyl-L-methionine</keyword>
<evidence type="ECO:0000313" key="10">
    <source>
        <dbReference type="Proteomes" id="UP000245488"/>
    </source>
</evidence>
<dbReference type="SFLD" id="SFLDG01386">
    <property type="entry name" value="main_SPASM_domain-containing"/>
    <property type="match status" value="1"/>
</dbReference>
<keyword evidence="2" id="KW-0004">4Fe-4S</keyword>
<evidence type="ECO:0000313" key="9">
    <source>
        <dbReference type="EMBL" id="PWT26514.1"/>
    </source>
</evidence>
<dbReference type="RefSeq" id="WP_110072310.1">
    <property type="nucleotide sequence ID" value="NZ_CM009896.1"/>
</dbReference>
<comment type="cofactor">
    <cofactor evidence="1">
        <name>[4Fe-4S] cluster</name>
        <dbReference type="ChEBI" id="CHEBI:49883"/>
    </cofactor>
</comment>
<dbReference type="InterPro" id="IPR050377">
    <property type="entry name" value="Radical_SAM_PqqE_MftC-like"/>
</dbReference>
<proteinExistence type="predicted"/>
<sequence length="361" mass="42311">MSLEVIKEIYDKNLSIKLKVYKENDKRIYSIQKTQVPPTNMRCMEQPMYAHISLTDSCNLNCSYCYASDNNCESFMPLDKVKKLIHECDIHNVVSITWTGGEPFTRNDLLDIVKTAHRANIEQTIITNGTLVSDAFICNCPTDGIQFQISLNDLYKQENDMYLKKIFDLVNRFNHSNHAYYLSSVLDPFNISKFECLIRNLIENGVRIVRFGLLMPIGKASKIQYRDYIQEIIAKKEMYFSIREKYKKYIKIIYQFDIKMYNTNNFPRRFLVCEAGTTEMYIDANGDVYPCPLFKSDSSFCCGNVFENDWLSLWNSYPMNQMRNVSECENCKLECKVWCRGLKYFYDGNLNGESYYCLKKG</sequence>
<dbReference type="InterPro" id="IPR023885">
    <property type="entry name" value="4Fe4S-binding_SPASM_dom"/>
</dbReference>
<organism evidence="9 10">
    <name type="scientific">Butyrivibrio fibrisolvens</name>
    <dbReference type="NCBI Taxonomy" id="831"/>
    <lineage>
        <taxon>Bacteria</taxon>
        <taxon>Bacillati</taxon>
        <taxon>Bacillota</taxon>
        <taxon>Clostridia</taxon>
        <taxon>Lachnospirales</taxon>
        <taxon>Lachnospiraceae</taxon>
        <taxon>Butyrivibrio</taxon>
    </lineage>
</organism>